<dbReference type="PANTHER" id="PTHR19211:SF14">
    <property type="entry name" value="ATP-BINDING CASSETTE SUB-FAMILY F MEMBER 1"/>
    <property type="match status" value="1"/>
</dbReference>
<dbReference type="Gene3D" id="3.40.50.300">
    <property type="entry name" value="P-loop containing nucleotide triphosphate hydrolases"/>
    <property type="match status" value="3"/>
</dbReference>
<dbReference type="InterPro" id="IPR003439">
    <property type="entry name" value="ABC_transporter-like_ATP-bd"/>
</dbReference>
<evidence type="ECO:0000256" key="2">
    <source>
        <dbReference type="ARBA" id="ARBA00022741"/>
    </source>
</evidence>
<keyword evidence="2" id="KW-0547">Nucleotide-binding</keyword>
<proteinExistence type="predicted"/>
<evidence type="ECO:0000313" key="6">
    <source>
        <dbReference type="Proteomes" id="UP000011082"/>
    </source>
</evidence>
<evidence type="ECO:0000256" key="1">
    <source>
        <dbReference type="ARBA" id="ARBA00022737"/>
    </source>
</evidence>
<feature type="domain" description="ABC transporter" evidence="4">
    <location>
        <begin position="349"/>
        <end position="568"/>
    </location>
</feature>
<dbReference type="PROSITE" id="PS50893">
    <property type="entry name" value="ABC_TRANSPORTER_2"/>
    <property type="match status" value="2"/>
</dbReference>
<dbReference type="HOGENOM" id="CLU_000604_36_6_1"/>
<organism evidence="5 6">
    <name type="scientific">Vittaforma corneae (strain ATCC 50505)</name>
    <name type="common">Microsporidian parasite</name>
    <name type="synonym">Nosema corneum</name>
    <dbReference type="NCBI Taxonomy" id="993615"/>
    <lineage>
        <taxon>Eukaryota</taxon>
        <taxon>Fungi</taxon>
        <taxon>Fungi incertae sedis</taxon>
        <taxon>Microsporidia</taxon>
        <taxon>Nosematidae</taxon>
        <taxon>Vittaforma</taxon>
    </lineage>
</organism>
<dbReference type="EMBL" id="JH370131">
    <property type="protein sequence ID" value="ELA42634.1"/>
    <property type="molecule type" value="Genomic_DNA"/>
</dbReference>
<dbReference type="STRING" id="993615.L2GPW6"/>
<dbReference type="OrthoDB" id="2110130at2759"/>
<dbReference type="PROSITE" id="PS00211">
    <property type="entry name" value="ABC_TRANSPORTER_1"/>
    <property type="match status" value="2"/>
</dbReference>
<evidence type="ECO:0000259" key="4">
    <source>
        <dbReference type="PROSITE" id="PS50893"/>
    </source>
</evidence>
<dbReference type="FunFam" id="3.40.50.300:FF:000011">
    <property type="entry name" value="Putative ABC transporter ATP-binding component"/>
    <property type="match status" value="1"/>
</dbReference>
<dbReference type="SUPFAM" id="SSF52540">
    <property type="entry name" value="P-loop containing nucleoside triphosphate hydrolases"/>
    <property type="match status" value="2"/>
</dbReference>
<protein>
    <recommendedName>
        <fullName evidence="4">ABC transporter domain-containing protein</fullName>
    </recommendedName>
</protein>
<dbReference type="VEuPathDB" id="MicrosporidiaDB:VICG_00386"/>
<dbReference type="InterPro" id="IPR017871">
    <property type="entry name" value="ABC_transporter-like_CS"/>
</dbReference>
<keyword evidence="3" id="KW-0067">ATP-binding</keyword>
<dbReference type="FunCoup" id="L2GPW6">
    <property type="interactions" value="200"/>
</dbReference>
<keyword evidence="6" id="KW-1185">Reference proteome</keyword>
<dbReference type="InterPro" id="IPR027417">
    <property type="entry name" value="P-loop_NTPase"/>
</dbReference>
<reference evidence="6" key="1">
    <citation type="submission" date="2011-05" db="EMBL/GenBank/DDBJ databases">
        <title>The genome sequence of Vittaforma corneae strain ATCC 50505.</title>
        <authorList>
            <consortium name="The Broad Institute Genome Sequencing Platform"/>
            <person name="Cuomo C."/>
            <person name="Didier E."/>
            <person name="Bowers L."/>
            <person name="Young S.K."/>
            <person name="Zeng Q."/>
            <person name="Gargeya S."/>
            <person name="Fitzgerald M."/>
            <person name="Haas B."/>
            <person name="Abouelleil A."/>
            <person name="Alvarado L."/>
            <person name="Arachchi H.M."/>
            <person name="Berlin A."/>
            <person name="Chapman S.B."/>
            <person name="Gearin G."/>
            <person name="Goldberg J."/>
            <person name="Griggs A."/>
            <person name="Gujja S."/>
            <person name="Hansen M."/>
            <person name="Heiman D."/>
            <person name="Howarth C."/>
            <person name="Larimer J."/>
            <person name="Lui A."/>
            <person name="MacDonald P.J.P."/>
            <person name="McCowen C."/>
            <person name="Montmayeur A."/>
            <person name="Murphy C."/>
            <person name="Neiman D."/>
            <person name="Pearson M."/>
            <person name="Priest M."/>
            <person name="Roberts A."/>
            <person name="Saif S."/>
            <person name="Shea T."/>
            <person name="Sisk P."/>
            <person name="Stolte C."/>
            <person name="Sykes S."/>
            <person name="Wortman J."/>
            <person name="Nusbaum C."/>
            <person name="Birren B."/>
        </authorList>
    </citation>
    <scope>NUCLEOTIDE SEQUENCE [LARGE SCALE GENOMIC DNA]</scope>
    <source>
        <strain evidence="6">ATCC 50505</strain>
    </source>
</reference>
<dbReference type="OMA" id="CTHIADI"/>
<dbReference type="InterPro" id="IPR032781">
    <property type="entry name" value="ABC_tran_Xtn"/>
</dbReference>
<dbReference type="InterPro" id="IPR003593">
    <property type="entry name" value="AAA+_ATPase"/>
</dbReference>
<sequence>MTNVNELKEKFIQALQDYPFESEEEALKLGMKHFTVQKKDEFTALETPYMFRTAIQPKKTTSQICHNYEEGSSSEESTDECSVFYGEEIKMDMDLFINNKLIVEDCALTLFRNQKYGLVGRNGIGKSTLLKEIRKRNFGIPKGLKIHLLKQDYVSDEKVLDFVGADAGKILQNLGFKKEQMDATIRSLSGGWRMRAQLAKALHINPDLLLLDEPTNFLDIKAINFLESQMDSLKTVIVVSHDRNFLDNAVDNILHLNNYKIKVYKGNYAHFVKQKEDERMAQLKEYENVKAQKEHIQSFIDRFRYNAKRSSQAQSRIKLLEKLPNVEPPKEDPRMKFRFKSTGAKGTLLEMEHVKFLYGKEDGNKDRCSENLRMVFKDLNLRISHNSRIVIVGENGMGKSTLLKILTGQLKPESGKVNGHPALKVGYFAQHHVDHLNHNMGALSFLVQKHEEEASRAALSNFGLHINNQKIGTLSGGQKSRLALAMISLDSPNLLLLDEPTNHLDMETIDALADALENFDGAVVCVSHDLAFVEKVFKDVYICENQDLVYFKGTSIEYKETLNKSIKN</sequence>
<dbReference type="Pfam" id="PF12848">
    <property type="entry name" value="ABC_tran_Xtn"/>
    <property type="match status" value="1"/>
</dbReference>
<dbReference type="AlphaFoldDB" id="L2GPW6"/>
<dbReference type="InterPro" id="IPR050611">
    <property type="entry name" value="ABCF"/>
</dbReference>
<evidence type="ECO:0000256" key="3">
    <source>
        <dbReference type="ARBA" id="ARBA00022840"/>
    </source>
</evidence>
<dbReference type="InParanoid" id="L2GPW6"/>
<dbReference type="SMART" id="SM00382">
    <property type="entry name" value="AAA"/>
    <property type="match status" value="2"/>
</dbReference>
<gene>
    <name evidence="5" type="ORF">VICG_00386</name>
</gene>
<dbReference type="Pfam" id="PF00005">
    <property type="entry name" value="ABC_tran"/>
    <property type="match status" value="3"/>
</dbReference>
<feature type="domain" description="ABC transporter" evidence="4">
    <location>
        <begin position="84"/>
        <end position="283"/>
    </location>
</feature>
<keyword evidence="1" id="KW-0677">Repeat</keyword>
<dbReference type="RefSeq" id="XP_007603839.1">
    <property type="nucleotide sequence ID" value="XM_007603777.1"/>
</dbReference>
<accession>L2GPW6</accession>
<dbReference type="PANTHER" id="PTHR19211">
    <property type="entry name" value="ATP-BINDING TRANSPORT PROTEIN-RELATED"/>
    <property type="match status" value="1"/>
</dbReference>
<dbReference type="GeneID" id="19881104"/>
<dbReference type="GO" id="GO:0005524">
    <property type="term" value="F:ATP binding"/>
    <property type="evidence" value="ECO:0007669"/>
    <property type="project" value="UniProtKB-KW"/>
</dbReference>
<name>L2GPW6_VITCO</name>
<evidence type="ECO:0000313" key="5">
    <source>
        <dbReference type="EMBL" id="ELA42634.1"/>
    </source>
</evidence>
<dbReference type="Proteomes" id="UP000011082">
    <property type="component" value="Unassembled WGS sequence"/>
</dbReference>
<dbReference type="CDD" id="cd03221">
    <property type="entry name" value="ABCF_EF-3"/>
    <property type="match status" value="2"/>
</dbReference>
<dbReference type="GO" id="GO:0016887">
    <property type="term" value="F:ATP hydrolysis activity"/>
    <property type="evidence" value="ECO:0007669"/>
    <property type="project" value="InterPro"/>
</dbReference>
<dbReference type="FunFam" id="3.40.50.300:FF:001197">
    <property type="entry name" value="Putative ATP-binding cassette family ATPase"/>
    <property type="match status" value="1"/>
</dbReference>